<accession>A0A0F7SF59</accession>
<dbReference type="PANTHER" id="PTHR44229">
    <property type="entry name" value="15-HYDROXYPROSTAGLANDIN DEHYDROGENASE [NAD(+)]"/>
    <property type="match status" value="1"/>
</dbReference>
<evidence type="ECO:0000256" key="1">
    <source>
        <dbReference type="ARBA" id="ARBA00006484"/>
    </source>
</evidence>
<dbReference type="PRINTS" id="PR00081">
    <property type="entry name" value="GDHRDH"/>
</dbReference>
<dbReference type="EMBL" id="LN483167">
    <property type="protein sequence ID" value="CDZ97376.1"/>
    <property type="molecule type" value="Genomic_DNA"/>
</dbReference>
<dbReference type="GO" id="GO:0005737">
    <property type="term" value="C:cytoplasm"/>
    <property type="evidence" value="ECO:0007669"/>
    <property type="project" value="TreeGrafter"/>
</dbReference>
<evidence type="ECO:0000256" key="2">
    <source>
        <dbReference type="ARBA" id="ARBA00023002"/>
    </source>
</evidence>
<dbReference type="InterPro" id="IPR036291">
    <property type="entry name" value="NAD(P)-bd_dom_sf"/>
</dbReference>
<protein>
    <submittedName>
        <fullName evidence="3">Hydroxysteroid 17-beta dehydrogenase 11</fullName>
    </submittedName>
</protein>
<dbReference type="Pfam" id="PF00106">
    <property type="entry name" value="adh_short"/>
    <property type="match status" value="1"/>
</dbReference>
<reference evidence="3" key="1">
    <citation type="submission" date="2014-08" db="EMBL/GenBank/DDBJ databases">
        <authorList>
            <person name="Sharma Rahul"/>
            <person name="Thines Marco"/>
        </authorList>
    </citation>
    <scope>NUCLEOTIDE SEQUENCE</scope>
</reference>
<comment type="similarity">
    <text evidence="1">Belongs to the short-chain dehydrogenases/reductases (SDR) family.</text>
</comment>
<evidence type="ECO:0000313" key="3">
    <source>
        <dbReference type="EMBL" id="CDZ97376.1"/>
    </source>
</evidence>
<name>A0A0F7SF59_PHARH</name>
<keyword evidence="2" id="KW-0560">Oxidoreductase</keyword>
<proteinExistence type="inferred from homology"/>
<organism evidence="3">
    <name type="scientific">Phaffia rhodozyma</name>
    <name type="common">Yeast</name>
    <name type="synonym">Xanthophyllomyces dendrorhous</name>
    <dbReference type="NCBI Taxonomy" id="264483"/>
    <lineage>
        <taxon>Eukaryota</taxon>
        <taxon>Fungi</taxon>
        <taxon>Dikarya</taxon>
        <taxon>Basidiomycota</taxon>
        <taxon>Agaricomycotina</taxon>
        <taxon>Tremellomycetes</taxon>
        <taxon>Cystofilobasidiales</taxon>
        <taxon>Mrakiaceae</taxon>
        <taxon>Phaffia</taxon>
    </lineage>
</organism>
<dbReference type="PANTHER" id="PTHR44229:SF4">
    <property type="entry name" value="15-HYDROXYPROSTAGLANDIN DEHYDROGENASE [NAD(+)]"/>
    <property type="match status" value="1"/>
</dbReference>
<dbReference type="SUPFAM" id="SSF51735">
    <property type="entry name" value="NAD(P)-binding Rossmann-fold domains"/>
    <property type="match status" value="1"/>
</dbReference>
<sequence length="288" mass="31258">MTDISSSEAAAYGSRLKNQTVVLTGAASGIGREVAIRFGSFGANLVLGDLNEDGLRKVSKEVEQAGGKSVWSICDVTKWEDQVELFKLGFKTFGSINVVLPNAGVTELAEFKEEDSQGEPLPPNLKTLEINLHAPLYSSSLAFHYFARQPVSTASLRSLVITGSMASLFGTRPEAVQYSASKAGVLGLMNGMKERSETEKVRLGLICPYYVQTPLLPTDFKPQVGNFSKIQDVVSAFLHASTHPDPKTSASLYTIPDERGVFMIKQREQIPAGLAQRWSAKKAAKSRL</sequence>
<dbReference type="Gene3D" id="3.40.50.720">
    <property type="entry name" value="NAD(P)-binding Rossmann-like Domain"/>
    <property type="match status" value="1"/>
</dbReference>
<dbReference type="InterPro" id="IPR002347">
    <property type="entry name" value="SDR_fam"/>
</dbReference>
<dbReference type="AlphaFoldDB" id="A0A0F7SF59"/>
<dbReference type="GO" id="GO:0016616">
    <property type="term" value="F:oxidoreductase activity, acting on the CH-OH group of donors, NAD or NADP as acceptor"/>
    <property type="evidence" value="ECO:0007669"/>
    <property type="project" value="TreeGrafter"/>
</dbReference>